<proteinExistence type="predicted"/>
<dbReference type="AlphaFoldDB" id="A0A5N6SYJ8"/>
<dbReference type="Proteomes" id="UP000325672">
    <property type="component" value="Unassembled WGS sequence"/>
</dbReference>
<accession>A0A5N6SYJ8</accession>
<sequence>MEPLVSRVFRNHHLQGPAVHWVFFFTSSLIVQKVAPVLAFQVQSVNLLLLSPLSPVGTVPFIKELLVEAEITKPIRV</sequence>
<evidence type="ECO:0000313" key="2">
    <source>
        <dbReference type="Proteomes" id="UP000325672"/>
    </source>
</evidence>
<name>A0A5N6SYJ8_ASPPS</name>
<evidence type="ECO:0000313" key="1">
    <source>
        <dbReference type="EMBL" id="KAE8138830.1"/>
    </source>
</evidence>
<dbReference type="EMBL" id="ML743569">
    <property type="protein sequence ID" value="KAE8138830.1"/>
    <property type="molecule type" value="Genomic_DNA"/>
</dbReference>
<reference evidence="1 2" key="1">
    <citation type="submission" date="2019-04" db="EMBL/GenBank/DDBJ databases">
        <title>Friends and foes A comparative genomics study of 23 Aspergillus species from section Flavi.</title>
        <authorList>
            <consortium name="DOE Joint Genome Institute"/>
            <person name="Kjaerbolling I."/>
            <person name="Vesth T."/>
            <person name="Frisvad J.C."/>
            <person name="Nybo J.L."/>
            <person name="Theobald S."/>
            <person name="Kildgaard S."/>
            <person name="Isbrandt T."/>
            <person name="Kuo A."/>
            <person name="Sato A."/>
            <person name="Lyhne E.K."/>
            <person name="Kogle M.E."/>
            <person name="Wiebenga A."/>
            <person name="Kun R.S."/>
            <person name="Lubbers R.J."/>
            <person name="Makela M.R."/>
            <person name="Barry K."/>
            <person name="Chovatia M."/>
            <person name="Clum A."/>
            <person name="Daum C."/>
            <person name="Haridas S."/>
            <person name="He G."/>
            <person name="LaButti K."/>
            <person name="Lipzen A."/>
            <person name="Mondo S."/>
            <person name="Riley R."/>
            <person name="Salamov A."/>
            <person name="Simmons B.A."/>
            <person name="Magnuson J.K."/>
            <person name="Henrissat B."/>
            <person name="Mortensen U.H."/>
            <person name="Larsen T.O."/>
            <person name="Devries R.P."/>
            <person name="Grigoriev I.V."/>
            <person name="Machida M."/>
            <person name="Baker S.E."/>
            <person name="Andersen M.R."/>
        </authorList>
    </citation>
    <scope>NUCLEOTIDE SEQUENCE [LARGE SCALE GENOMIC DNA]</scope>
    <source>
        <strain evidence="1 2">CBS 117625</strain>
    </source>
</reference>
<gene>
    <name evidence="1" type="ORF">BDV38DRAFT_61288</name>
</gene>
<protein>
    <submittedName>
        <fullName evidence="1">Uncharacterized protein</fullName>
    </submittedName>
</protein>
<dbReference type="GeneID" id="43647844"/>
<keyword evidence="2" id="KW-1185">Reference proteome</keyword>
<organism evidence="1 2">
    <name type="scientific">Aspergillus pseudotamarii</name>
    <dbReference type="NCBI Taxonomy" id="132259"/>
    <lineage>
        <taxon>Eukaryota</taxon>
        <taxon>Fungi</taxon>
        <taxon>Dikarya</taxon>
        <taxon>Ascomycota</taxon>
        <taxon>Pezizomycotina</taxon>
        <taxon>Eurotiomycetes</taxon>
        <taxon>Eurotiomycetidae</taxon>
        <taxon>Eurotiales</taxon>
        <taxon>Aspergillaceae</taxon>
        <taxon>Aspergillus</taxon>
        <taxon>Aspergillus subgen. Circumdati</taxon>
    </lineage>
</organism>
<dbReference type="RefSeq" id="XP_031914893.1">
    <property type="nucleotide sequence ID" value="XM_032063634.1"/>
</dbReference>